<reference evidence="2" key="1">
    <citation type="submission" date="2020-08" db="EMBL/GenBank/DDBJ databases">
        <title>Fungal Genomes of the International Space Station.</title>
        <authorList>
            <person name="Seuylemezian A."/>
            <person name="Singh N.K."/>
            <person name="Wood J."/>
            <person name="Venkateswaran K."/>
        </authorList>
    </citation>
    <scope>NUCLEOTIDE SEQUENCE</scope>
    <source>
        <strain evidence="2">I2-B2</strain>
    </source>
</reference>
<evidence type="ECO:0000256" key="1">
    <source>
        <dbReference type="SAM" id="Phobius"/>
    </source>
</evidence>
<protein>
    <submittedName>
        <fullName evidence="2">Uncharacterized protein</fullName>
    </submittedName>
</protein>
<dbReference type="AlphaFoldDB" id="A0AAW4R145"/>
<keyword evidence="1" id="KW-1133">Transmembrane helix</keyword>
<dbReference type="Proteomes" id="UP001197806">
    <property type="component" value="Unassembled WGS sequence"/>
</dbReference>
<evidence type="ECO:0000313" key="3">
    <source>
        <dbReference type="Proteomes" id="UP001197806"/>
    </source>
</evidence>
<sequence length="52" mass="6023">MTANNIMENILTFLNSHPVIKIFLIANIIIWGYFAFANIGKNIGQLIYYLYN</sequence>
<proteinExistence type="predicted"/>
<keyword evidence="1" id="KW-0812">Transmembrane</keyword>
<name>A0AAW4R145_BACCE</name>
<keyword evidence="1" id="KW-0472">Membrane</keyword>
<dbReference type="RefSeq" id="WP_221826690.1">
    <property type="nucleotide sequence ID" value="NZ_CP095381.1"/>
</dbReference>
<feature type="transmembrane region" description="Helical" evidence="1">
    <location>
        <begin position="20"/>
        <end position="39"/>
    </location>
</feature>
<accession>A0AAW4R145</accession>
<dbReference type="EMBL" id="JACLPZ010000057">
    <property type="protein sequence ID" value="MBY0040738.1"/>
    <property type="molecule type" value="Genomic_DNA"/>
</dbReference>
<organism evidence="2 3">
    <name type="scientific">Bacillus cereus</name>
    <dbReference type="NCBI Taxonomy" id="1396"/>
    <lineage>
        <taxon>Bacteria</taxon>
        <taxon>Bacillati</taxon>
        <taxon>Bacillota</taxon>
        <taxon>Bacilli</taxon>
        <taxon>Bacillales</taxon>
        <taxon>Bacillaceae</taxon>
        <taxon>Bacillus</taxon>
        <taxon>Bacillus cereus group</taxon>
    </lineage>
</organism>
<comment type="caution">
    <text evidence="2">The sequence shown here is derived from an EMBL/GenBank/DDBJ whole genome shotgun (WGS) entry which is preliminary data.</text>
</comment>
<gene>
    <name evidence="2" type="ORF">H7U08_30070</name>
</gene>
<evidence type="ECO:0000313" key="2">
    <source>
        <dbReference type="EMBL" id="MBY0040738.1"/>
    </source>
</evidence>